<dbReference type="EMBL" id="OZ037949">
    <property type="protein sequence ID" value="CAL1710499.1"/>
    <property type="molecule type" value="Genomic_DNA"/>
</dbReference>
<protein>
    <recommendedName>
        <fullName evidence="5">Peptidase C14 caspase domain-containing protein</fullName>
    </recommendedName>
</protein>
<dbReference type="PANTHER" id="PTHR48104:SF30">
    <property type="entry name" value="METACASPASE-1"/>
    <property type="match status" value="1"/>
</dbReference>
<keyword evidence="7" id="KW-1185">Reference proteome</keyword>
<evidence type="ECO:0000259" key="5">
    <source>
        <dbReference type="Pfam" id="PF00656"/>
    </source>
</evidence>
<feature type="compositionally biased region" description="Low complexity" evidence="4">
    <location>
        <begin position="132"/>
        <end position="144"/>
    </location>
</feature>
<evidence type="ECO:0000313" key="7">
    <source>
        <dbReference type="Proteomes" id="UP001497453"/>
    </source>
</evidence>
<organism evidence="6 7">
    <name type="scientific">Somion occarium</name>
    <dbReference type="NCBI Taxonomy" id="3059160"/>
    <lineage>
        <taxon>Eukaryota</taxon>
        <taxon>Fungi</taxon>
        <taxon>Dikarya</taxon>
        <taxon>Basidiomycota</taxon>
        <taxon>Agaricomycotina</taxon>
        <taxon>Agaricomycetes</taxon>
        <taxon>Polyporales</taxon>
        <taxon>Cerrenaceae</taxon>
        <taxon>Somion</taxon>
    </lineage>
</organism>
<feature type="domain" description="Peptidase C14 caspase" evidence="5">
    <location>
        <begin position="157"/>
        <end position="402"/>
    </location>
</feature>
<accession>A0ABP1DV56</accession>
<dbReference type="SUPFAM" id="SSF52129">
    <property type="entry name" value="Caspase-like"/>
    <property type="match status" value="1"/>
</dbReference>
<name>A0ABP1DV56_9APHY</name>
<keyword evidence="3" id="KW-0645">Protease</keyword>
<reference evidence="7" key="1">
    <citation type="submission" date="2024-04" db="EMBL/GenBank/DDBJ databases">
        <authorList>
            <person name="Shaw F."/>
            <person name="Minotto A."/>
        </authorList>
    </citation>
    <scope>NUCLEOTIDE SEQUENCE [LARGE SCALE GENOMIC DNA]</scope>
</reference>
<evidence type="ECO:0000256" key="3">
    <source>
        <dbReference type="ARBA" id="ARBA00022807"/>
    </source>
</evidence>
<gene>
    <name evidence="6" type="ORF">GFSPODELE1_LOCUS7859</name>
</gene>
<keyword evidence="3" id="KW-0788">Thiol protease</keyword>
<evidence type="ECO:0000256" key="4">
    <source>
        <dbReference type="SAM" id="MobiDB-lite"/>
    </source>
</evidence>
<sequence length="412" mass="45430">MMWDLSGGAASAPNLNSDGYYQAPVYPGGSSFPMPEAAPSPFMPIGAPMAPVGSPVYSPAPAWAYANQPSVNQASYAQRAPTAADYGQQYQSAHHSHSHQTTHTSHGRHRLHSSSRPHNSEQRPPSAPPVVSQHSHASHAPGGHAESYFQYSKCTGKRKAVCIGVNYTGQQFELRGCVNDAKNVHRFLTRYHHYRDEDIVLLTDDSNNPRAQPTKANIIDAMKWLVRDAQPDDSLFFHYSGHGGQVKDRDGDEVDGYDEVIFPLDYKKAGCIVDDLMNSIMVSVLPVGCRLTALFDSCHSGSVLDLPYLYHTDGRVKGSQVKSSHRKRKGTHADVISWSGCKDSQTSADTFESGAAAGAMSYAFMTVLKHNPHQSYQELLKSVREILRKKYSQKPQLSSSHRIQDTNLQFIM</sequence>
<dbReference type="PANTHER" id="PTHR48104">
    <property type="entry name" value="METACASPASE-4"/>
    <property type="match status" value="1"/>
</dbReference>
<evidence type="ECO:0000313" key="6">
    <source>
        <dbReference type="EMBL" id="CAL1710499.1"/>
    </source>
</evidence>
<feature type="compositionally biased region" description="Basic residues" evidence="4">
    <location>
        <begin position="94"/>
        <end position="115"/>
    </location>
</feature>
<dbReference type="Proteomes" id="UP001497453">
    <property type="component" value="Chromosome 6"/>
</dbReference>
<dbReference type="InterPro" id="IPR029030">
    <property type="entry name" value="Caspase-like_dom_sf"/>
</dbReference>
<comment type="similarity">
    <text evidence="1">Belongs to the peptidase C14B family.</text>
</comment>
<keyword evidence="2" id="KW-0053">Apoptosis</keyword>
<evidence type="ECO:0000256" key="2">
    <source>
        <dbReference type="ARBA" id="ARBA00022703"/>
    </source>
</evidence>
<dbReference type="Gene3D" id="3.40.50.12660">
    <property type="match status" value="1"/>
</dbReference>
<proteinExistence type="inferred from homology"/>
<dbReference type="InterPro" id="IPR050452">
    <property type="entry name" value="Metacaspase"/>
</dbReference>
<evidence type="ECO:0000256" key="1">
    <source>
        <dbReference type="ARBA" id="ARBA00009005"/>
    </source>
</evidence>
<dbReference type="Pfam" id="PF00656">
    <property type="entry name" value="Peptidase_C14"/>
    <property type="match status" value="1"/>
</dbReference>
<keyword evidence="3" id="KW-0378">Hydrolase</keyword>
<feature type="region of interest" description="Disordered" evidence="4">
    <location>
        <begin position="76"/>
        <end position="144"/>
    </location>
</feature>
<dbReference type="InterPro" id="IPR011600">
    <property type="entry name" value="Pept_C14_caspase"/>
</dbReference>